<dbReference type="RefSeq" id="XP_009220943.1">
    <property type="nucleotide sequence ID" value="XM_009222679.1"/>
</dbReference>
<dbReference type="EnsemblFungi" id="EJT79798">
    <property type="protein sequence ID" value="EJT79798"/>
    <property type="gene ID" value="GGTG_04881"/>
</dbReference>
<evidence type="ECO:0008006" key="5">
    <source>
        <dbReference type="Google" id="ProtNLM"/>
    </source>
</evidence>
<feature type="chain" id="PRO_5015094470" description="Secreted protein" evidence="1">
    <location>
        <begin position="22"/>
        <end position="86"/>
    </location>
</feature>
<reference evidence="2" key="2">
    <citation type="submission" date="2010-07" db="EMBL/GenBank/DDBJ databases">
        <authorList>
            <consortium name="The Broad Institute Genome Sequencing Platform"/>
            <consortium name="Broad Institute Genome Sequencing Center for Infectious Disease"/>
            <person name="Ma L.-J."/>
            <person name="Dead R."/>
            <person name="Young S."/>
            <person name="Zeng Q."/>
            <person name="Koehrsen M."/>
            <person name="Alvarado L."/>
            <person name="Berlin A."/>
            <person name="Chapman S.B."/>
            <person name="Chen Z."/>
            <person name="Freedman E."/>
            <person name="Gellesch M."/>
            <person name="Goldberg J."/>
            <person name="Griggs A."/>
            <person name="Gujja S."/>
            <person name="Heilman E.R."/>
            <person name="Heiman D."/>
            <person name="Hepburn T."/>
            <person name="Howarth C."/>
            <person name="Jen D."/>
            <person name="Larson L."/>
            <person name="Mehta T."/>
            <person name="Neiman D."/>
            <person name="Pearson M."/>
            <person name="Roberts A."/>
            <person name="Saif S."/>
            <person name="Shea T."/>
            <person name="Shenoy N."/>
            <person name="Sisk P."/>
            <person name="Stolte C."/>
            <person name="Sykes S."/>
            <person name="Walk T."/>
            <person name="White J."/>
            <person name="Yandava C."/>
            <person name="Haas B."/>
            <person name="Nusbaum C."/>
            <person name="Birren B."/>
        </authorList>
    </citation>
    <scope>NUCLEOTIDE SEQUENCE</scope>
    <source>
        <strain evidence="2">R3-111a-1</strain>
    </source>
</reference>
<feature type="signal peptide" evidence="1">
    <location>
        <begin position="1"/>
        <end position="21"/>
    </location>
</feature>
<reference evidence="3" key="5">
    <citation type="submission" date="2018-04" db="UniProtKB">
        <authorList>
            <consortium name="EnsemblFungi"/>
        </authorList>
    </citation>
    <scope>IDENTIFICATION</scope>
    <source>
        <strain evidence="3">R3-111a-1</strain>
    </source>
</reference>
<name>J3NUC7_GAET3</name>
<sequence length="86" mass="9242">MPIFGGMLSALPVYLWCQASAALGGFVRCVDNEVIFCASFASVVYLVRRILDQVALDLISTPSLAVSPFLYDCNKASCSIAGNRAY</sequence>
<dbReference type="HOGENOM" id="CLU_2498012_0_0_1"/>
<dbReference type="GeneID" id="20345339"/>
<keyword evidence="1" id="KW-0732">Signal</keyword>
<proteinExistence type="predicted"/>
<dbReference type="AlphaFoldDB" id="J3NUC7"/>
<evidence type="ECO:0000313" key="2">
    <source>
        <dbReference type="EMBL" id="EJT79798.1"/>
    </source>
</evidence>
<protein>
    <recommendedName>
        <fullName evidence="5">Secreted protein</fullName>
    </recommendedName>
</protein>
<dbReference type="EMBL" id="GL385396">
    <property type="protein sequence ID" value="EJT79798.1"/>
    <property type="molecule type" value="Genomic_DNA"/>
</dbReference>
<dbReference type="Proteomes" id="UP000006039">
    <property type="component" value="Unassembled WGS sequence"/>
</dbReference>
<reference evidence="4" key="1">
    <citation type="submission" date="2010-07" db="EMBL/GenBank/DDBJ databases">
        <title>The genome sequence of Gaeumannomyces graminis var. tritici strain R3-111a-1.</title>
        <authorList>
            <consortium name="The Broad Institute Genome Sequencing Platform"/>
            <person name="Ma L.-J."/>
            <person name="Dead R."/>
            <person name="Young S."/>
            <person name="Zeng Q."/>
            <person name="Koehrsen M."/>
            <person name="Alvarado L."/>
            <person name="Berlin A."/>
            <person name="Chapman S.B."/>
            <person name="Chen Z."/>
            <person name="Freedman E."/>
            <person name="Gellesch M."/>
            <person name="Goldberg J."/>
            <person name="Griggs A."/>
            <person name="Gujja S."/>
            <person name="Heilman E.R."/>
            <person name="Heiman D."/>
            <person name="Hepburn T."/>
            <person name="Howarth C."/>
            <person name="Jen D."/>
            <person name="Larson L."/>
            <person name="Mehta T."/>
            <person name="Neiman D."/>
            <person name="Pearson M."/>
            <person name="Roberts A."/>
            <person name="Saif S."/>
            <person name="Shea T."/>
            <person name="Shenoy N."/>
            <person name="Sisk P."/>
            <person name="Stolte C."/>
            <person name="Sykes S."/>
            <person name="Walk T."/>
            <person name="White J."/>
            <person name="Yandava C."/>
            <person name="Haas B."/>
            <person name="Nusbaum C."/>
            <person name="Birren B."/>
        </authorList>
    </citation>
    <scope>NUCLEOTIDE SEQUENCE [LARGE SCALE GENOMIC DNA]</scope>
    <source>
        <strain evidence="4">R3-111a-1</strain>
    </source>
</reference>
<evidence type="ECO:0000313" key="3">
    <source>
        <dbReference type="EnsemblFungi" id="EJT79798"/>
    </source>
</evidence>
<accession>J3NUC7</accession>
<gene>
    <name evidence="3" type="primary">20345339</name>
    <name evidence="2" type="ORF">GGTG_04881</name>
</gene>
<reference evidence="2" key="3">
    <citation type="submission" date="2010-09" db="EMBL/GenBank/DDBJ databases">
        <title>Annotation of Gaeumannomyces graminis var. tritici R3-111a-1.</title>
        <authorList>
            <consortium name="The Broad Institute Genome Sequencing Platform"/>
            <person name="Ma L.-J."/>
            <person name="Dead R."/>
            <person name="Young S.K."/>
            <person name="Zeng Q."/>
            <person name="Gargeya S."/>
            <person name="Fitzgerald M."/>
            <person name="Haas B."/>
            <person name="Abouelleil A."/>
            <person name="Alvarado L."/>
            <person name="Arachchi H.M."/>
            <person name="Berlin A."/>
            <person name="Brown A."/>
            <person name="Chapman S.B."/>
            <person name="Chen Z."/>
            <person name="Dunbar C."/>
            <person name="Freedman E."/>
            <person name="Gearin G."/>
            <person name="Gellesch M."/>
            <person name="Goldberg J."/>
            <person name="Griggs A."/>
            <person name="Gujja S."/>
            <person name="Heiman D."/>
            <person name="Howarth C."/>
            <person name="Larson L."/>
            <person name="Lui A."/>
            <person name="MacDonald P.J.P."/>
            <person name="Mehta T."/>
            <person name="Montmayeur A."/>
            <person name="Murphy C."/>
            <person name="Neiman D."/>
            <person name="Pearson M."/>
            <person name="Priest M."/>
            <person name="Roberts A."/>
            <person name="Saif S."/>
            <person name="Shea T."/>
            <person name="Shenoy N."/>
            <person name="Sisk P."/>
            <person name="Stolte C."/>
            <person name="Sykes S."/>
            <person name="Yandava C."/>
            <person name="Wortman J."/>
            <person name="Nusbaum C."/>
            <person name="Birren B."/>
        </authorList>
    </citation>
    <scope>NUCLEOTIDE SEQUENCE</scope>
    <source>
        <strain evidence="2">R3-111a-1</strain>
    </source>
</reference>
<evidence type="ECO:0000256" key="1">
    <source>
        <dbReference type="SAM" id="SignalP"/>
    </source>
</evidence>
<evidence type="ECO:0000313" key="4">
    <source>
        <dbReference type="Proteomes" id="UP000006039"/>
    </source>
</evidence>
<keyword evidence="4" id="KW-1185">Reference proteome</keyword>
<reference evidence="3" key="4">
    <citation type="journal article" date="2015" name="G3 (Bethesda)">
        <title>Genome sequences of three phytopathogenic species of the Magnaporthaceae family of fungi.</title>
        <authorList>
            <person name="Okagaki L.H."/>
            <person name="Nunes C.C."/>
            <person name="Sailsbery J."/>
            <person name="Clay B."/>
            <person name="Brown D."/>
            <person name="John T."/>
            <person name="Oh Y."/>
            <person name="Young N."/>
            <person name="Fitzgerald M."/>
            <person name="Haas B.J."/>
            <person name="Zeng Q."/>
            <person name="Young S."/>
            <person name="Adiconis X."/>
            <person name="Fan L."/>
            <person name="Levin J.Z."/>
            <person name="Mitchell T.K."/>
            <person name="Okubara P.A."/>
            <person name="Farman M.L."/>
            <person name="Kohn L.M."/>
            <person name="Birren B."/>
            <person name="Ma L.-J."/>
            <person name="Dean R.A."/>
        </authorList>
    </citation>
    <scope>NUCLEOTIDE SEQUENCE</scope>
    <source>
        <strain evidence="3">R3-111a-1</strain>
    </source>
</reference>
<dbReference type="VEuPathDB" id="FungiDB:GGTG_04881"/>
<organism evidence="2">
    <name type="scientific">Gaeumannomyces tritici (strain R3-111a-1)</name>
    <name type="common">Wheat and barley take-all root rot fungus</name>
    <name type="synonym">Gaeumannomyces graminis var. tritici</name>
    <dbReference type="NCBI Taxonomy" id="644352"/>
    <lineage>
        <taxon>Eukaryota</taxon>
        <taxon>Fungi</taxon>
        <taxon>Dikarya</taxon>
        <taxon>Ascomycota</taxon>
        <taxon>Pezizomycotina</taxon>
        <taxon>Sordariomycetes</taxon>
        <taxon>Sordariomycetidae</taxon>
        <taxon>Magnaporthales</taxon>
        <taxon>Magnaporthaceae</taxon>
        <taxon>Gaeumannomyces</taxon>
    </lineage>
</organism>